<dbReference type="GO" id="GO:0005634">
    <property type="term" value="C:nucleus"/>
    <property type="evidence" value="ECO:0007669"/>
    <property type="project" value="TreeGrafter"/>
</dbReference>
<organism evidence="3 4">
    <name type="scientific">Eschrichtius robustus</name>
    <name type="common">California gray whale</name>
    <name type="synonym">Eschrichtius gibbosus</name>
    <dbReference type="NCBI Taxonomy" id="9764"/>
    <lineage>
        <taxon>Eukaryota</taxon>
        <taxon>Metazoa</taxon>
        <taxon>Chordata</taxon>
        <taxon>Craniata</taxon>
        <taxon>Vertebrata</taxon>
        <taxon>Euteleostomi</taxon>
        <taxon>Mammalia</taxon>
        <taxon>Eutheria</taxon>
        <taxon>Laurasiatheria</taxon>
        <taxon>Artiodactyla</taxon>
        <taxon>Whippomorpha</taxon>
        <taxon>Cetacea</taxon>
        <taxon>Mysticeti</taxon>
        <taxon>Eschrichtiidae</taxon>
        <taxon>Eschrichtius</taxon>
    </lineage>
</organism>
<feature type="compositionally biased region" description="Polar residues" evidence="1">
    <location>
        <begin position="88"/>
        <end position="97"/>
    </location>
</feature>
<dbReference type="PANTHER" id="PTHR12958:SF4">
    <property type="entry name" value="ZINC FINGER PROTEIN ZFPM1"/>
    <property type="match status" value="1"/>
</dbReference>
<dbReference type="InterPro" id="IPR039746">
    <property type="entry name" value="FOG"/>
</dbReference>
<comment type="caution">
    <text evidence="3">The sequence shown here is derived from an EMBL/GenBank/DDBJ whole genome shotgun (WGS) entry which is preliminary data.</text>
</comment>
<dbReference type="GO" id="GO:0030219">
    <property type="term" value="P:megakaryocyte differentiation"/>
    <property type="evidence" value="ECO:0007669"/>
    <property type="project" value="TreeGrafter"/>
</dbReference>
<dbReference type="InterPro" id="IPR049361">
    <property type="entry name" value="ZFPM1/2_PR"/>
</dbReference>
<dbReference type="AlphaFoldDB" id="A0AB34H416"/>
<dbReference type="GO" id="GO:0045944">
    <property type="term" value="P:positive regulation of transcription by RNA polymerase II"/>
    <property type="evidence" value="ECO:0007669"/>
    <property type="project" value="TreeGrafter"/>
</dbReference>
<dbReference type="Pfam" id="PF21182">
    <property type="entry name" value="FOG1-like_PR"/>
    <property type="match status" value="1"/>
</dbReference>
<dbReference type="GO" id="GO:0030218">
    <property type="term" value="P:erythrocyte differentiation"/>
    <property type="evidence" value="ECO:0007669"/>
    <property type="project" value="TreeGrafter"/>
</dbReference>
<dbReference type="EMBL" id="JAIQCJ010002005">
    <property type="protein sequence ID" value="KAJ8785932.1"/>
    <property type="molecule type" value="Genomic_DNA"/>
</dbReference>
<dbReference type="PANTHER" id="PTHR12958">
    <property type="entry name" value="FRIEND OF GATA2-RELATED"/>
    <property type="match status" value="1"/>
</dbReference>
<proteinExistence type="predicted"/>
<sequence>MAGQTIWMAKQPRWHPRHKAAPPSWAEGVWPGEGPPSEGTATIIPSAVGTLRLEMADELELLLQDGQRCVRARCSLAEGLSWGPFRGSIQTRTSSPGQAEPRRGWAEQQLLCDVAASWGSRAG</sequence>
<name>A0AB34H416_ESCRO</name>
<dbReference type="Proteomes" id="UP001159641">
    <property type="component" value="Unassembled WGS sequence"/>
</dbReference>
<gene>
    <name evidence="3" type="ORF">J1605_006892</name>
</gene>
<evidence type="ECO:0000256" key="1">
    <source>
        <dbReference type="SAM" id="MobiDB-lite"/>
    </source>
</evidence>
<dbReference type="GO" id="GO:0007507">
    <property type="term" value="P:heart development"/>
    <property type="evidence" value="ECO:0007669"/>
    <property type="project" value="TreeGrafter"/>
</dbReference>
<keyword evidence="4" id="KW-1185">Reference proteome</keyword>
<accession>A0AB34H416</accession>
<evidence type="ECO:0000313" key="4">
    <source>
        <dbReference type="Proteomes" id="UP001159641"/>
    </source>
</evidence>
<feature type="domain" description="Zinc finger protein ZFPM1/2 PR" evidence="2">
    <location>
        <begin position="56"/>
        <end position="102"/>
    </location>
</feature>
<reference evidence="3 4" key="1">
    <citation type="submission" date="2022-11" db="EMBL/GenBank/DDBJ databases">
        <title>Whole genome sequence of Eschrichtius robustus ER-17-0199.</title>
        <authorList>
            <person name="Bruniche-Olsen A."/>
            <person name="Black A.N."/>
            <person name="Fields C.J."/>
            <person name="Walden K."/>
            <person name="Dewoody J.A."/>
        </authorList>
    </citation>
    <scope>NUCLEOTIDE SEQUENCE [LARGE SCALE GENOMIC DNA]</scope>
    <source>
        <strain evidence="3">ER-17-0199</strain>
        <tissue evidence="3">Blubber</tissue>
    </source>
</reference>
<protein>
    <recommendedName>
        <fullName evidence="2">Zinc finger protein ZFPM1/2 PR domain-containing protein</fullName>
    </recommendedName>
</protein>
<dbReference type="GO" id="GO:0061629">
    <property type="term" value="F:RNA polymerase II-specific DNA-binding transcription factor binding"/>
    <property type="evidence" value="ECO:0007669"/>
    <property type="project" value="InterPro"/>
</dbReference>
<feature type="region of interest" description="Disordered" evidence="1">
    <location>
        <begin position="87"/>
        <end position="106"/>
    </location>
</feature>
<dbReference type="GO" id="GO:0000122">
    <property type="term" value="P:negative regulation of transcription by RNA polymerase II"/>
    <property type="evidence" value="ECO:0007669"/>
    <property type="project" value="TreeGrafter"/>
</dbReference>
<evidence type="ECO:0000259" key="2">
    <source>
        <dbReference type="Pfam" id="PF21182"/>
    </source>
</evidence>
<evidence type="ECO:0000313" key="3">
    <source>
        <dbReference type="EMBL" id="KAJ8785932.1"/>
    </source>
</evidence>
<feature type="region of interest" description="Disordered" evidence="1">
    <location>
        <begin position="11"/>
        <end position="36"/>
    </location>
</feature>